<dbReference type="RefSeq" id="XP_060445676.1">
    <property type="nucleotide sequence ID" value="XM_060582755.1"/>
</dbReference>
<organism evidence="2 3">
    <name type="scientific">Colletotrichum phormii</name>
    <dbReference type="NCBI Taxonomy" id="359342"/>
    <lineage>
        <taxon>Eukaryota</taxon>
        <taxon>Fungi</taxon>
        <taxon>Dikarya</taxon>
        <taxon>Ascomycota</taxon>
        <taxon>Pezizomycotina</taxon>
        <taxon>Sordariomycetes</taxon>
        <taxon>Hypocreomycetidae</taxon>
        <taxon>Glomerellales</taxon>
        <taxon>Glomerellaceae</taxon>
        <taxon>Colletotrichum</taxon>
        <taxon>Colletotrichum acutatum species complex</taxon>
    </lineage>
</organism>
<sequence>MTEDRSAKDDCSPESRRSNPHVPTRPARRVPGHMQLQRRHAAQGIAVASNERSIPSFPFAKRRFLTRGMHLSTFFSPSLMARPASKLDVNCQTARAGCVCCHVRPAIGRVYPLSSLQNVTSVRSTGPLFGEAPLQVCGSISPKVEPQLAIATPLDDDGRAQLVWSRSALLF</sequence>
<feature type="region of interest" description="Disordered" evidence="1">
    <location>
        <begin position="1"/>
        <end position="30"/>
    </location>
</feature>
<comment type="caution">
    <text evidence="2">The sequence shown here is derived from an EMBL/GenBank/DDBJ whole genome shotgun (WGS) entry which is preliminary data.</text>
</comment>
<protein>
    <submittedName>
        <fullName evidence="2">Uncharacterized protein</fullName>
    </submittedName>
</protein>
<feature type="compositionally biased region" description="Basic and acidic residues" evidence="1">
    <location>
        <begin position="1"/>
        <end position="17"/>
    </location>
</feature>
<dbReference type="GeneID" id="85467617"/>
<reference evidence="2" key="1">
    <citation type="submission" date="2021-06" db="EMBL/GenBank/DDBJ databases">
        <title>Comparative genomics, transcriptomics and evolutionary studies reveal genomic signatures of adaptation to plant cell wall in hemibiotrophic fungi.</title>
        <authorList>
            <consortium name="DOE Joint Genome Institute"/>
            <person name="Baroncelli R."/>
            <person name="Diaz J.F."/>
            <person name="Benocci T."/>
            <person name="Peng M."/>
            <person name="Battaglia E."/>
            <person name="Haridas S."/>
            <person name="Andreopoulos W."/>
            <person name="Labutti K."/>
            <person name="Pangilinan J."/>
            <person name="Floch G.L."/>
            <person name="Makela M.R."/>
            <person name="Henrissat B."/>
            <person name="Grigoriev I.V."/>
            <person name="Crouch J.A."/>
            <person name="De Vries R.P."/>
            <person name="Sukno S.A."/>
            <person name="Thon M.R."/>
        </authorList>
    </citation>
    <scope>NUCLEOTIDE SEQUENCE</scope>
    <source>
        <strain evidence="2">CBS 102054</strain>
    </source>
</reference>
<gene>
    <name evidence="2" type="ORF">BDP81DRAFT_218139</name>
</gene>
<dbReference type="Proteomes" id="UP001243989">
    <property type="component" value="Unassembled WGS sequence"/>
</dbReference>
<name>A0AAI9ZRZ3_9PEZI</name>
<dbReference type="EMBL" id="JAHMHQ010000009">
    <property type="protein sequence ID" value="KAK1637069.1"/>
    <property type="molecule type" value="Genomic_DNA"/>
</dbReference>
<evidence type="ECO:0000313" key="3">
    <source>
        <dbReference type="Proteomes" id="UP001243989"/>
    </source>
</evidence>
<accession>A0AAI9ZRZ3</accession>
<keyword evidence="3" id="KW-1185">Reference proteome</keyword>
<evidence type="ECO:0000313" key="2">
    <source>
        <dbReference type="EMBL" id="KAK1637069.1"/>
    </source>
</evidence>
<proteinExistence type="predicted"/>
<evidence type="ECO:0000256" key="1">
    <source>
        <dbReference type="SAM" id="MobiDB-lite"/>
    </source>
</evidence>
<dbReference type="AlphaFoldDB" id="A0AAI9ZRZ3"/>